<dbReference type="AlphaFoldDB" id="A0AAD4VG09"/>
<keyword evidence="1" id="KW-0472">Membrane</keyword>
<evidence type="ECO:0000313" key="2">
    <source>
        <dbReference type="EMBL" id="KAI5324410.1"/>
    </source>
</evidence>
<evidence type="ECO:0008006" key="4">
    <source>
        <dbReference type="Google" id="ProtNLM"/>
    </source>
</evidence>
<accession>A0AAD4VG09</accession>
<keyword evidence="1" id="KW-1133">Transmembrane helix</keyword>
<comment type="caution">
    <text evidence="2">The sequence shown here is derived from an EMBL/GenBank/DDBJ whole genome shotgun (WGS) entry which is preliminary data.</text>
</comment>
<feature type="transmembrane region" description="Helical" evidence="1">
    <location>
        <begin position="152"/>
        <end position="173"/>
    </location>
</feature>
<protein>
    <recommendedName>
        <fullName evidence="4">Retrotransposon Copia-like N-terminal domain-containing protein</fullName>
    </recommendedName>
</protein>
<evidence type="ECO:0000313" key="3">
    <source>
        <dbReference type="Proteomes" id="UP001054821"/>
    </source>
</evidence>
<reference evidence="2 3" key="1">
    <citation type="journal article" date="2022" name="G3 (Bethesda)">
        <title>Whole-genome sequence and methylome profiling of the almond [Prunus dulcis (Mill.) D.A. Webb] cultivar 'Nonpareil'.</title>
        <authorList>
            <person name="D'Amico-Willman K.M."/>
            <person name="Ouma W.Z."/>
            <person name="Meulia T."/>
            <person name="Sideli G.M."/>
            <person name="Gradziel T.M."/>
            <person name="Fresnedo-Ramirez J."/>
        </authorList>
    </citation>
    <scope>NUCLEOTIDE SEQUENCE [LARGE SCALE GENOMIC DNA]</scope>
    <source>
        <strain evidence="2">Clone GOH B32 T37-40</strain>
    </source>
</reference>
<gene>
    <name evidence="2" type="ORF">L3X38_033483</name>
</gene>
<keyword evidence="3" id="KW-1185">Reference proteome</keyword>
<name>A0AAD4VG09_PRUDU</name>
<dbReference type="Proteomes" id="UP001054821">
    <property type="component" value="Chromosome 6"/>
</dbReference>
<proteinExistence type="predicted"/>
<evidence type="ECO:0000256" key="1">
    <source>
        <dbReference type="SAM" id="Phobius"/>
    </source>
</evidence>
<dbReference type="EMBL" id="JAJFAZ020000006">
    <property type="protein sequence ID" value="KAI5324410.1"/>
    <property type="molecule type" value="Genomic_DNA"/>
</dbReference>
<organism evidence="2 3">
    <name type="scientific">Prunus dulcis</name>
    <name type="common">Almond</name>
    <name type="synonym">Amygdalus dulcis</name>
    <dbReference type="NCBI Taxonomy" id="3755"/>
    <lineage>
        <taxon>Eukaryota</taxon>
        <taxon>Viridiplantae</taxon>
        <taxon>Streptophyta</taxon>
        <taxon>Embryophyta</taxon>
        <taxon>Tracheophyta</taxon>
        <taxon>Spermatophyta</taxon>
        <taxon>Magnoliopsida</taxon>
        <taxon>eudicotyledons</taxon>
        <taxon>Gunneridae</taxon>
        <taxon>Pentapetalae</taxon>
        <taxon>rosids</taxon>
        <taxon>fabids</taxon>
        <taxon>Rosales</taxon>
        <taxon>Rosaceae</taxon>
        <taxon>Amygdaloideae</taxon>
        <taxon>Amygdaleae</taxon>
        <taxon>Prunus</taxon>
    </lineage>
</organism>
<sequence length="177" mass="19851">MEEFSFTRAAIIATAATPSSITMPNVDAFISSHASGFTSPTASPTSIVMVHTESSTNLLLGFKLNGSNYAIWASMIKLYATSKGKLDYLTRDSNAPDSKDPQFGKWKIDDVTMKSWMMRIMKPSLLNMFHTYLLPSKRVSVFSLTYCRAHRVSVFCFYVFLYVPYLLGFVSCFTRGL</sequence>
<keyword evidence="1" id="KW-0812">Transmembrane</keyword>